<dbReference type="Pfam" id="PF05970">
    <property type="entry name" value="PIF1"/>
    <property type="match status" value="1"/>
</dbReference>
<dbReference type="InterPro" id="IPR010285">
    <property type="entry name" value="DNA_helicase_pif1-like_DEAD"/>
</dbReference>
<dbReference type="Gene3D" id="3.40.50.300">
    <property type="entry name" value="P-loop containing nucleotide triphosphate hydrolases"/>
    <property type="match status" value="2"/>
</dbReference>
<dbReference type="SMART" id="SM00382">
    <property type="entry name" value="AAA"/>
    <property type="match status" value="1"/>
</dbReference>
<reference evidence="2 3" key="1">
    <citation type="submission" date="2016-10" db="EMBL/GenBank/DDBJ databases">
        <authorList>
            <person name="de Groot N.N."/>
        </authorList>
    </citation>
    <scope>NUCLEOTIDE SEQUENCE [LARGE SCALE GENOMIC DNA]</scope>
    <source>
        <strain evidence="2 3">DSM 18610</strain>
    </source>
</reference>
<dbReference type="EMBL" id="FOGG01000022">
    <property type="protein sequence ID" value="SER96073.1"/>
    <property type="molecule type" value="Genomic_DNA"/>
</dbReference>
<protein>
    <submittedName>
        <fullName evidence="2">UvrD-like helicase C-terminal domain-containing protein</fullName>
    </submittedName>
</protein>
<dbReference type="InterPro" id="IPR003593">
    <property type="entry name" value="AAA+_ATPase"/>
</dbReference>
<keyword evidence="2" id="KW-0347">Helicase</keyword>
<dbReference type="InterPro" id="IPR044876">
    <property type="entry name" value="HRDC_dom_sf"/>
</dbReference>
<dbReference type="PANTHER" id="PTHR47642">
    <property type="entry name" value="ATP-DEPENDENT DNA HELICASE"/>
    <property type="match status" value="1"/>
</dbReference>
<dbReference type="AlphaFoldDB" id="A0A1H9THI5"/>
<dbReference type="GO" id="GO:0006281">
    <property type="term" value="P:DNA repair"/>
    <property type="evidence" value="ECO:0007669"/>
    <property type="project" value="InterPro"/>
</dbReference>
<keyword evidence="2" id="KW-0067">ATP-binding</keyword>
<dbReference type="GO" id="GO:0003678">
    <property type="term" value="F:DNA helicase activity"/>
    <property type="evidence" value="ECO:0007669"/>
    <property type="project" value="InterPro"/>
</dbReference>
<keyword evidence="2" id="KW-0547">Nucleotide-binding</keyword>
<dbReference type="OrthoDB" id="9763659at2"/>
<evidence type="ECO:0000313" key="3">
    <source>
        <dbReference type="Proteomes" id="UP000199572"/>
    </source>
</evidence>
<dbReference type="PANTHER" id="PTHR47642:SF6">
    <property type="entry name" value="ATP-DEPENDENT DNA HELICASE"/>
    <property type="match status" value="1"/>
</dbReference>
<dbReference type="SUPFAM" id="SSF47819">
    <property type="entry name" value="HRDC-like"/>
    <property type="match status" value="1"/>
</dbReference>
<dbReference type="InterPro" id="IPR027417">
    <property type="entry name" value="P-loop_NTPase"/>
</dbReference>
<dbReference type="InterPro" id="IPR010997">
    <property type="entry name" value="HRDC-like_sf"/>
</dbReference>
<organism evidence="2 3">
    <name type="scientific">Pedobacter rhizosphaerae</name>
    <dbReference type="NCBI Taxonomy" id="390241"/>
    <lineage>
        <taxon>Bacteria</taxon>
        <taxon>Pseudomonadati</taxon>
        <taxon>Bacteroidota</taxon>
        <taxon>Sphingobacteriia</taxon>
        <taxon>Sphingobacteriales</taxon>
        <taxon>Sphingobacteriaceae</taxon>
        <taxon>Pedobacter</taxon>
    </lineage>
</organism>
<evidence type="ECO:0000259" key="1">
    <source>
        <dbReference type="PROSITE" id="PS50967"/>
    </source>
</evidence>
<accession>A0A1H9THI5</accession>
<feature type="domain" description="HRDC" evidence="1">
    <location>
        <begin position="618"/>
        <end position="696"/>
    </location>
</feature>
<dbReference type="Pfam" id="PF00570">
    <property type="entry name" value="HRDC"/>
    <property type="match status" value="1"/>
</dbReference>
<dbReference type="FunFam" id="3.40.50.300:FF:001498">
    <property type="entry name" value="ATP-dependent DNA helicase"/>
    <property type="match status" value="1"/>
</dbReference>
<dbReference type="GO" id="GO:0000723">
    <property type="term" value="P:telomere maintenance"/>
    <property type="evidence" value="ECO:0007669"/>
    <property type="project" value="InterPro"/>
</dbReference>
<dbReference type="Gene3D" id="1.10.150.80">
    <property type="entry name" value="HRDC domain"/>
    <property type="match status" value="1"/>
</dbReference>
<dbReference type="GO" id="GO:0000166">
    <property type="term" value="F:nucleotide binding"/>
    <property type="evidence" value="ECO:0007669"/>
    <property type="project" value="InterPro"/>
</dbReference>
<name>A0A1H9THI5_9SPHI</name>
<dbReference type="SUPFAM" id="SSF52540">
    <property type="entry name" value="P-loop containing nucleoside triphosphate hydrolases"/>
    <property type="match status" value="2"/>
</dbReference>
<dbReference type="PROSITE" id="PS50967">
    <property type="entry name" value="HRDC"/>
    <property type="match status" value="1"/>
</dbReference>
<dbReference type="RefSeq" id="WP_090886341.1">
    <property type="nucleotide sequence ID" value="NZ_FOGG01000022.1"/>
</dbReference>
<keyword evidence="3" id="KW-1185">Reference proteome</keyword>
<dbReference type="InterPro" id="IPR051055">
    <property type="entry name" value="PIF1_helicase"/>
</dbReference>
<dbReference type="Proteomes" id="UP000199572">
    <property type="component" value="Unassembled WGS sequence"/>
</dbReference>
<dbReference type="STRING" id="390241.SAMN04488023_12252"/>
<sequence>MNSPGTDQHLILDFLNHTNQPIFLTGKAGTGKTTLLKRIKETIKKNYAVVAPTAVAAINAGGVTLHSFFQIPFGPLPPVEEHTQPVKYSEDKTKLLRCLELLIIDEISMVRVDIIDFIDRTLKKVKGSNLPFGGVQVLMIGDLYQLSPIFHDAWHILREHYQSPYFFDGQVFRSTSMITFTLEKVYRQSDPVFLEILNKIRENTMDEALLATLNERYDATLDTGWKEDYITLTTHNNLVNEINNNCLALLPGETYTFTAEVTGDFPKDAYPSDEVLELKVGAQIIFIKNDSSGKKQFYNGKAAKITHLSDQQIKVQFIDGNKEIEVEREIWQNVKYNLDQAENKINEVNTGSFAQYPFKLAWAITVHKSQGLTFDQAIVDVSSAFAHGHAYVALSRCRSLEGLILKSPVKLENIITDPRVASFTASAASEQPSLQSLEKYTRQYGWSLIRSVLDFSFIQRDWMLLQKSKFSIGAERMAFFQIYDPTQVILLDQIVKIADRFNAQELSKIPATADFQSEVNFVDRLKKASAYFVPKLENVIKELERLLELKLFNDPYSDRVFELLTECHTALKIKLALFQYNWDLFSVEAFITKLHTTGSNHQTYERGVVAKKTIAPKEIVNPKLFQTLMDWRKGIATQRNVPDHQVLSEQALQLIAAKLPKTTDQLAKTIGEGNAIELGSQITRMVNGYLGTSELF</sequence>
<dbReference type="CDD" id="cd18809">
    <property type="entry name" value="SF1_C_RecD"/>
    <property type="match status" value="1"/>
</dbReference>
<proteinExistence type="predicted"/>
<dbReference type="GO" id="GO:0003676">
    <property type="term" value="F:nucleic acid binding"/>
    <property type="evidence" value="ECO:0007669"/>
    <property type="project" value="InterPro"/>
</dbReference>
<gene>
    <name evidence="2" type="ORF">SAMN04488023_12252</name>
</gene>
<evidence type="ECO:0000313" key="2">
    <source>
        <dbReference type="EMBL" id="SER96073.1"/>
    </source>
</evidence>
<keyword evidence="2" id="KW-0378">Hydrolase</keyword>
<dbReference type="InterPro" id="IPR002121">
    <property type="entry name" value="HRDC_dom"/>
</dbReference>